<dbReference type="AlphaFoldDB" id="A0A917E9L7"/>
<keyword evidence="4" id="KW-0560">Oxidoreductase</keyword>
<dbReference type="GO" id="GO:0016702">
    <property type="term" value="F:oxidoreductase activity, acting on single donors with incorporation of molecular oxygen, incorporation of two atoms of oxygen"/>
    <property type="evidence" value="ECO:0007669"/>
    <property type="project" value="InterPro"/>
</dbReference>
<keyword evidence="5 6" id="KW-0408">Iron</keyword>
<reference evidence="7" key="2">
    <citation type="submission" date="2020-09" db="EMBL/GenBank/DDBJ databases">
        <authorList>
            <person name="Sun Q."/>
            <person name="Zhou Y."/>
        </authorList>
    </citation>
    <scope>NUCLEOTIDE SEQUENCE</scope>
    <source>
        <strain evidence="7">CGMCC 1.15519</strain>
    </source>
</reference>
<reference evidence="7" key="1">
    <citation type="journal article" date="2014" name="Int. J. Syst. Evol. Microbiol.">
        <title>Complete genome sequence of Corynebacterium casei LMG S-19264T (=DSM 44701T), isolated from a smear-ripened cheese.</title>
        <authorList>
            <consortium name="US DOE Joint Genome Institute (JGI-PGF)"/>
            <person name="Walter F."/>
            <person name="Albersmeier A."/>
            <person name="Kalinowski J."/>
            <person name="Ruckert C."/>
        </authorList>
    </citation>
    <scope>NUCLEOTIDE SEQUENCE</scope>
    <source>
        <strain evidence="7">CGMCC 1.15519</strain>
    </source>
</reference>
<name>A0A917E9L7_9SPHN</name>
<accession>A0A917E9L7</accession>
<sequence>MPPAPAPLGTFISRLNSLVTDPDEARLLPRVANALTTLVADDKWLPDAYAVPHPDHYTQYLLYRDPAARFSVVSFVWGPGQGTPVHDHTIWGAVGVLRGAERSQRFAVSADCPPRALDVAELLRTGEVETVSPRTGDIHQVANAHADRVSVSIHAYGADIGAVQRHTYPATGGAKPFVSGYANTAATPAFDAQ</sequence>
<dbReference type="RefSeq" id="WP_188762873.1">
    <property type="nucleotide sequence ID" value="NZ_BMJM01000006.1"/>
</dbReference>
<dbReference type="Gene3D" id="1.20.5.440">
    <property type="entry name" value="ATP synthase delta/epsilon subunit, C-terminal domain"/>
    <property type="match status" value="1"/>
</dbReference>
<evidence type="ECO:0000313" key="7">
    <source>
        <dbReference type="EMBL" id="GGE14208.1"/>
    </source>
</evidence>
<dbReference type="SUPFAM" id="SSF51182">
    <property type="entry name" value="RmlC-like cupins"/>
    <property type="match status" value="1"/>
</dbReference>
<evidence type="ECO:0000256" key="3">
    <source>
        <dbReference type="ARBA" id="ARBA00022964"/>
    </source>
</evidence>
<protein>
    <submittedName>
        <fullName evidence="7">Cysteine dioxygenase</fullName>
    </submittedName>
</protein>
<dbReference type="Gene3D" id="2.60.120.10">
    <property type="entry name" value="Jelly Rolls"/>
    <property type="match status" value="1"/>
</dbReference>
<organism evidence="7 8">
    <name type="scientific">Sandarakinorhabdus glacialis</name>
    <dbReference type="NCBI Taxonomy" id="1614636"/>
    <lineage>
        <taxon>Bacteria</taxon>
        <taxon>Pseudomonadati</taxon>
        <taxon>Pseudomonadota</taxon>
        <taxon>Alphaproteobacteria</taxon>
        <taxon>Sphingomonadales</taxon>
        <taxon>Sphingosinicellaceae</taxon>
        <taxon>Sandarakinorhabdus</taxon>
    </lineage>
</organism>
<keyword evidence="3 7" id="KW-0223">Dioxygenase</keyword>
<feature type="binding site" evidence="6">
    <location>
        <position position="88"/>
    </location>
    <ligand>
        <name>Fe cation</name>
        <dbReference type="ChEBI" id="CHEBI:24875"/>
        <note>catalytic</note>
    </ligand>
</feature>
<keyword evidence="8" id="KW-1185">Reference proteome</keyword>
<dbReference type="InterPro" id="IPR011051">
    <property type="entry name" value="RmlC_Cupin_sf"/>
</dbReference>
<gene>
    <name evidence="7" type="ORF">GCM10011529_20760</name>
</gene>
<dbReference type="GO" id="GO:0008198">
    <property type="term" value="F:ferrous iron binding"/>
    <property type="evidence" value="ECO:0007669"/>
    <property type="project" value="TreeGrafter"/>
</dbReference>
<feature type="binding site" evidence="6">
    <location>
        <position position="86"/>
    </location>
    <ligand>
        <name>Fe cation</name>
        <dbReference type="ChEBI" id="CHEBI:24875"/>
        <note>catalytic</note>
    </ligand>
</feature>
<feature type="binding site" evidence="6">
    <location>
        <position position="139"/>
    </location>
    <ligand>
        <name>Fe cation</name>
        <dbReference type="ChEBI" id="CHEBI:24875"/>
        <note>catalytic</note>
    </ligand>
</feature>
<evidence type="ECO:0000256" key="4">
    <source>
        <dbReference type="ARBA" id="ARBA00023002"/>
    </source>
</evidence>
<dbReference type="PANTHER" id="PTHR12918:SF1">
    <property type="entry name" value="CYSTEINE DIOXYGENASE TYPE 1"/>
    <property type="match status" value="1"/>
</dbReference>
<dbReference type="EMBL" id="BMJM01000006">
    <property type="protein sequence ID" value="GGE14208.1"/>
    <property type="molecule type" value="Genomic_DNA"/>
</dbReference>
<proteinExistence type="inferred from homology"/>
<comment type="caution">
    <text evidence="7">The sequence shown here is derived from an EMBL/GenBank/DDBJ whole genome shotgun (WGS) entry which is preliminary data.</text>
</comment>
<evidence type="ECO:0000313" key="8">
    <source>
        <dbReference type="Proteomes" id="UP000635071"/>
    </source>
</evidence>
<comment type="similarity">
    <text evidence="1">Belongs to the cysteine dioxygenase family.</text>
</comment>
<evidence type="ECO:0000256" key="1">
    <source>
        <dbReference type="ARBA" id="ARBA00006622"/>
    </source>
</evidence>
<dbReference type="InterPro" id="IPR010300">
    <property type="entry name" value="CDO_1"/>
</dbReference>
<dbReference type="CDD" id="cd10548">
    <property type="entry name" value="cupin_CDO"/>
    <property type="match status" value="1"/>
</dbReference>
<dbReference type="Proteomes" id="UP000635071">
    <property type="component" value="Unassembled WGS sequence"/>
</dbReference>
<evidence type="ECO:0000256" key="6">
    <source>
        <dbReference type="PIRSR" id="PIRSR610300-51"/>
    </source>
</evidence>
<evidence type="ECO:0000256" key="2">
    <source>
        <dbReference type="ARBA" id="ARBA00022723"/>
    </source>
</evidence>
<dbReference type="PANTHER" id="PTHR12918">
    <property type="entry name" value="CYSTEINE DIOXYGENASE"/>
    <property type="match status" value="1"/>
</dbReference>
<dbReference type="InterPro" id="IPR014710">
    <property type="entry name" value="RmlC-like_jellyroll"/>
</dbReference>
<dbReference type="Pfam" id="PF05995">
    <property type="entry name" value="CDO_I"/>
    <property type="match status" value="1"/>
</dbReference>
<keyword evidence="2 6" id="KW-0479">Metal-binding</keyword>
<evidence type="ECO:0000256" key="5">
    <source>
        <dbReference type="ARBA" id="ARBA00023004"/>
    </source>
</evidence>